<keyword evidence="1" id="KW-0808">Transferase</keyword>
<comment type="function">
    <text evidence="1">Specifically methylates the guanosine in position 1516 of 16S rRNA.</text>
</comment>
<dbReference type="Pfam" id="PF04445">
    <property type="entry name" value="SAM_MT"/>
    <property type="match status" value="1"/>
</dbReference>
<dbReference type="EMBL" id="JABMOJ010000037">
    <property type="protein sequence ID" value="NQV63894.1"/>
    <property type="molecule type" value="Genomic_DNA"/>
</dbReference>
<comment type="caution">
    <text evidence="1">Lacks conserved residue(s) required for the propagation of feature annotation.</text>
</comment>
<dbReference type="AlphaFoldDB" id="A0A972VV78"/>
<dbReference type="Proteomes" id="UP000754644">
    <property type="component" value="Unassembled WGS sequence"/>
</dbReference>
<evidence type="ECO:0000313" key="3">
    <source>
        <dbReference type="Proteomes" id="UP000754644"/>
    </source>
</evidence>
<accession>A0A972VV78</accession>
<sequence length="218" mass="23755">MSRFQLIDGPTGYQLQDRASQQKPLLIDFNAGALQYRRNHGGKKELLLKAISAKPGRQVIDCTAGLGVDAFLMAASGCTVTLLERSPVLALLLAEGLSRGREEPQTQPIVDRMSLVQTDAIEWLGRLEQPADTIYIDQMFPHRQKSAAVKGGMQLLQKFLGDDGHVADLLAAALATCSRRIVVKRPLVGGDSVGMAPDYQLKAKASRFDIYLQNPVAN</sequence>
<evidence type="ECO:0000256" key="1">
    <source>
        <dbReference type="HAMAP-Rule" id="MF_01523"/>
    </source>
</evidence>
<comment type="catalytic activity">
    <reaction evidence="1">
        <text>guanosine(1516) in 16S rRNA + S-adenosyl-L-methionine = N(2)-methylguanosine(1516) in 16S rRNA + S-adenosyl-L-homocysteine + H(+)</text>
        <dbReference type="Rhea" id="RHEA:43220"/>
        <dbReference type="Rhea" id="RHEA-COMP:10412"/>
        <dbReference type="Rhea" id="RHEA-COMP:10413"/>
        <dbReference type="ChEBI" id="CHEBI:15378"/>
        <dbReference type="ChEBI" id="CHEBI:57856"/>
        <dbReference type="ChEBI" id="CHEBI:59789"/>
        <dbReference type="ChEBI" id="CHEBI:74269"/>
        <dbReference type="ChEBI" id="CHEBI:74481"/>
        <dbReference type="EC" id="2.1.1.242"/>
    </reaction>
</comment>
<feature type="binding site" evidence="1">
    <location>
        <position position="137"/>
    </location>
    <ligand>
        <name>S-adenosyl-L-methionine</name>
        <dbReference type="ChEBI" id="CHEBI:59789"/>
    </ligand>
</feature>
<feature type="binding site" evidence="1">
    <location>
        <begin position="84"/>
        <end position="85"/>
    </location>
    <ligand>
        <name>S-adenosyl-L-methionine</name>
        <dbReference type="ChEBI" id="CHEBI:59789"/>
    </ligand>
</feature>
<evidence type="ECO:0000313" key="2">
    <source>
        <dbReference type="EMBL" id="NQV63894.1"/>
    </source>
</evidence>
<name>A0A972VV78_9GAMM</name>
<dbReference type="InterPro" id="IPR029063">
    <property type="entry name" value="SAM-dependent_MTases_sf"/>
</dbReference>
<dbReference type="PANTHER" id="PTHR36112:SF1">
    <property type="entry name" value="RIBOSOMAL RNA SMALL SUBUNIT METHYLTRANSFERASE J"/>
    <property type="match status" value="1"/>
</dbReference>
<dbReference type="CDD" id="cd02440">
    <property type="entry name" value="AdoMet_MTases"/>
    <property type="match status" value="1"/>
</dbReference>
<comment type="subcellular location">
    <subcellularLocation>
        <location evidence="1">Cytoplasm</location>
    </subcellularLocation>
</comment>
<comment type="similarity">
    <text evidence="1">Belongs to the methyltransferase superfamily. RsmJ family.</text>
</comment>
<dbReference type="GO" id="GO:0008990">
    <property type="term" value="F:rRNA (guanine-N2-)-methyltransferase activity"/>
    <property type="evidence" value="ECO:0007669"/>
    <property type="project" value="UniProtKB-UniRule"/>
</dbReference>
<keyword evidence="1 2" id="KW-0489">Methyltransferase</keyword>
<dbReference type="Gene3D" id="3.40.50.150">
    <property type="entry name" value="Vaccinia Virus protein VP39"/>
    <property type="match status" value="1"/>
</dbReference>
<protein>
    <recommendedName>
        <fullName evidence="1">Ribosomal RNA small subunit methyltransferase J</fullName>
        <ecNumber evidence="1">2.1.1.242</ecNumber>
    </recommendedName>
    <alternativeName>
        <fullName evidence="1">16S rRNA m2G1516 methyltransferase</fullName>
    </alternativeName>
    <alternativeName>
        <fullName evidence="1">rRNA (guanine-N(2)-)-methyltransferase</fullName>
    </alternativeName>
</protein>
<keyword evidence="1" id="KW-0963">Cytoplasm</keyword>
<proteinExistence type="inferred from homology"/>
<organism evidence="2 3">
    <name type="scientific">SAR86 cluster bacterium</name>
    <dbReference type="NCBI Taxonomy" id="2030880"/>
    <lineage>
        <taxon>Bacteria</taxon>
        <taxon>Pseudomonadati</taxon>
        <taxon>Pseudomonadota</taxon>
        <taxon>Gammaproteobacteria</taxon>
        <taxon>SAR86 cluster</taxon>
    </lineage>
</organism>
<dbReference type="EC" id="2.1.1.242" evidence="1"/>
<dbReference type="HAMAP" id="MF_01523">
    <property type="entry name" value="16SrRNA_methyltr_J"/>
    <property type="match status" value="1"/>
</dbReference>
<keyword evidence="1" id="KW-0698">rRNA processing</keyword>
<keyword evidence="1" id="KW-0949">S-adenosyl-L-methionine</keyword>
<dbReference type="SUPFAM" id="SSF53335">
    <property type="entry name" value="S-adenosyl-L-methionine-dependent methyltransferases"/>
    <property type="match status" value="1"/>
</dbReference>
<dbReference type="PANTHER" id="PTHR36112">
    <property type="entry name" value="RIBOSOMAL RNA SMALL SUBUNIT METHYLTRANSFERASE J"/>
    <property type="match status" value="1"/>
</dbReference>
<comment type="caution">
    <text evidence="2">The sequence shown here is derived from an EMBL/GenBank/DDBJ whole genome shotgun (WGS) entry which is preliminary data.</text>
</comment>
<dbReference type="GO" id="GO:0005737">
    <property type="term" value="C:cytoplasm"/>
    <property type="evidence" value="ECO:0007669"/>
    <property type="project" value="UniProtKB-SubCell"/>
</dbReference>
<reference evidence="2" key="1">
    <citation type="submission" date="2020-05" db="EMBL/GenBank/DDBJ databases">
        <title>Sulfur intermediates as new biogeochemical hubs in an aquatic model microbial ecosystem.</title>
        <authorList>
            <person name="Vigneron A."/>
        </authorList>
    </citation>
    <scope>NUCLEOTIDE SEQUENCE</scope>
    <source>
        <strain evidence="2">Bin.250</strain>
    </source>
</reference>
<gene>
    <name evidence="1" type="primary">rsmJ</name>
    <name evidence="2" type="ORF">HQ497_00895</name>
</gene>
<dbReference type="InterPro" id="IPR007536">
    <property type="entry name" value="16SrRNA_methylTrfase_J"/>
</dbReference>